<reference evidence="3 4" key="1">
    <citation type="journal article" date="2018" name="MBio">
        <title>Insights into the evolution of host association through the isolation and characterization of a novel human periodontal pathobiont, Desulfobulbus oralis.</title>
        <authorList>
            <person name="Cross K.L."/>
            <person name="Chirania P."/>
            <person name="Xiong W."/>
            <person name="Beall C.J."/>
            <person name="Elkins J.G."/>
            <person name="Giannone R.J."/>
            <person name="Griffen A.L."/>
            <person name="Guss A.M."/>
            <person name="Hettich R.L."/>
            <person name="Joshi S.S."/>
            <person name="Mokrzan E.M."/>
            <person name="Martin R.K."/>
            <person name="Zhulin I.B."/>
            <person name="Leys E.J."/>
            <person name="Podar M."/>
        </authorList>
    </citation>
    <scope>NUCLEOTIDE SEQUENCE [LARGE SCALE GENOMIC DNA]</scope>
    <source>
        <strain evidence="3 4">ORNL</strain>
    </source>
</reference>
<dbReference type="CDD" id="cd20736">
    <property type="entry name" value="PoNe_Nuclease"/>
    <property type="match status" value="1"/>
</dbReference>
<dbReference type="NCBIfam" id="NF009150">
    <property type="entry name" value="PRK12497.1-3"/>
    <property type="match status" value="1"/>
</dbReference>
<dbReference type="Gene3D" id="3.40.1350.10">
    <property type="match status" value="1"/>
</dbReference>
<dbReference type="SUPFAM" id="SSF52980">
    <property type="entry name" value="Restriction endonuclease-like"/>
    <property type="match status" value="1"/>
</dbReference>
<dbReference type="NCBIfam" id="NF009154">
    <property type="entry name" value="PRK12497.3-3"/>
    <property type="match status" value="1"/>
</dbReference>
<dbReference type="Proteomes" id="UP000239867">
    <property type="component" value="Chromosome"/>
</dbReference>
<dbReference type="OrthoDB" id="9794876at2"/>
<dbReference type="HAMAP" id="MF_00048">
    <property type="entry name" value="UPF0102"/>
    <property type="match status" value="1"/>
</dbReference>
<evidence type="ECO:0000313" key="3">
    <source>
        <dbReference type="EMBL" id="AVD71095.1"/>
    </source>
</evidence>
<proteinExistence type="inferred from homology"/>
<organism evidence="3 4">
    <name type="scientific">Desulfobulbus oralis</name>
    <dbReference type="NCBI Taxonomy" id="1986146"/>
    <lineage>
        <taxon>Bacteria</taxon>
        <taxon>Pseudomonadati</taxon>
        <taxon>Thermodesulfobacteriota</taxon>
        <taxon>Desulfobulbia</taxon>
        <taxon>Desulfobulbales</taxon>
        <taxon>Desulfobulbaceae</taxon>
        <taxon>Desulfobulbus</taxon>
    </lineage>
</organism>
<dbReference type="GO" id="GO:0003676">
    <property type="term" value="F:nucleic acid binding"/>
    <property type="evidence" value="ECO:0007669"/>
    <property type="project" value="InterPro"/>
</dbReference>
<dbReference type="Pfam" id="PF02021">
    <property type="entry name" value="UPF0102"/>
    <property type="match status" value="1"/>
</dbReference>
<keyword evidence="4" id="KW-1185">Reference proteome</keyword>
<dbReference type="EMBL" id="CP021255">
    <property type="protein sequence ID" value="AVD71095.1"/>
    <property type="molecule type" value="Genomic_DNA"/>
</dbReference>
<evidence type="ECO:0000256" key="1">
    <source>
        <dbReference type="ARBA" id="ARBA00006738"/>
    </source>
</evidence>
<evidence type="ECO:0000256" key="2">
    <source>
        <dbReference type="HAMAP-Rule" id="MF_00048"/>
    </source>
</evidence>
<dbReference type="RefSeq" id="WP_104936371.1">
    <property type="nucleotide sequence ID" value="NZ_CP021255.1"/>
</dbReference>
<dbReference type="PANTHER" id="PTHR34039:SF1">
    <property type="entry name" value="UPF0102 PROTEIN YRAN"/>
    <property type="match status" value="1"/>
</dbReference>
<accession>A0A2L1GN30</accession>
<dbReference type="InterPro" id="IPR003509">
    <property type="entry name" value="UPF0102_YraN-like"/>
</dbReference>
<sequence>MKKPDSRAAGRAGEAAAVRYLQAKGYKILARNFYRAFAEVDIIAQDRDTLVFVEVKARSSARYGSPAEAVTAAKRLRLSKIALEYMMQAGLEQCPARFDVIAVQLDHEGHAMHLEQIENAFETAI</sequence>
<comment type="similarity">
    <text evidence="1 2">Belongs to the UPF0102 family.</text>
</comment>
<protein>
    <recommendedName>
        <fullName evidence="2">UPF0102 protein CAY53_06025</fullName>
    </recommendedName>
</protein>
<dbReference type="AlphaFoldDB" id="A0A2L1GN30"/>
<evidence type="ECO:0000313" key="4">
    <source>
        <dbReference type="Proteomes" id="UP000239867"/>
    </source>
</evidence>
<dbReference type="PANTHER" id="PTHR34039">
    <property type="entry name" value="UPF0102 PROTEIN YRAN"/>
    <property type="match status" value="1"/>
</dbReference>
<dbReference type="InterPro" id="IPR011856">
    <property type="entry name" value="tRNA_endonuc-like_dom_sf"/>
</dbReference>
<gene>
    <name evidence="3" type="ORF">CAY53_06025</name>
</gene>
<dbReference type="KEGG" id="deo:CAY53_06025"/>
<dbReference type="InterPro" id="IPR011335">
    <property type="entry name" value="Restrct_endonuc-II-like"/>
</dbReference>
<dbReference type="NCBIfam" id="TIGR00252">
    <property type="entry name" value="YraN family protein"/>
    <property type="match status" value="1"/>
</dbReference>
<name>A0A2L1GN30_9BACT</name>